<comment type="caution">
    <text evidence="1">The sequence shown here is derived from an EMBL/GenBank/DDBJ whole genome shotgun (WGS) entry which is preliminary data.</text>
</comment>
<sequence length="80" mass="8942">MKAPVSPDDTSTSRTKKDIGTLKTHIERVLSDRPDLQLEAINCIKKCSELAADIKRKAQGLIGGFLEKLRTRMKAAEEFK</sequence>
<organism evidence="1 2">
    <name type="scientific">Mortierella hygrophila</name>
    <dbReference type="NCBI Taxonomy" id="979708"/>
    <lineage>
        <taxon>Eukaryota</taxon>
        <taxon>Fungi</taxon>
        <taxon>Fungi incertae sedis</taxon>
        <taxon>Mucoromycota</taxon>
        <taxon>Mortierellomycotina</taxon>
        <taxon>Mortierellomycetes</taxon>
        <taxon>Mortierellales</taxon>
        <taxon>Mortierellaceae</taxon>
        <taxon>Mortierella</taxon>
    </lineage>
</organism>
<dbReference type="AlphaFoldDB" id="A0A9P6EX33"/>
<proteinExistence type="predicted"/>
<evidence type="ECO:0000313" key="2">
    <source>
        <dbReference type="Proteomes" id="UP000723463"/>
    </source>
</evidence>
<accession>A0A9P6EX33</accession>
<keyword evidence="2" id="KW-1185">Reference proteome</keyword>
<protein>
    <submittedName>
        <fullName evidence="1">Uncharacterized protein</fullName>
    </submittedName>
</protein>
<name>A0A9P6EX33_9FUNG</name>
<dbReference type="EMBL" id="JAAAXW010000493">
    <property type="protein sequence ID" value="KAF9536985.1"/>
    <property type="molecule type" value="Genomic_DNA"/>
</dbReference>
<gene>
    <name evidence="1" type="ORF">EC957_009127</name>
</gene>
<evidence type="ECO:0000313" key="1">
    <source>
        <dbReference type="EMBL" id="KAF9536985.1"/>
    </source>
</evidence>
<dbReference type="Proteomes" id="UP000723463">
    <property type="component" value="Unassembled WGS sequence"/>
</dbReference>
<reference evidence="1" key="1">
    <citation type="journal article" date="2020" name="Fungal Divers.">
        <title>Resolving the Mortierellaceae phylogeny through synthesis of multi-gene phylogenetics and phylogenomics.</title>
        <authorList>
            <person name="Vandepol N."/>
            <person name="Liber J."/>
            <person name="Desiro A."/>
            <person name="Na H."/>
            <person name="Kennedy M."/>
            <person name="Barry K."/>
            <person name="Grigoriev I.V."/>
            <person name="Miller A.N."/>
            <person name="O'Donnell K."/>
            <person name="Stajich J.E."/>
            <person name="Bonito G."/>
        </authorList>
    </citation>
    <scope>NUCLEOTIDE SEQUENCE</scope>
    <source>
        <strain evidence="1">NRRL 2591</strain>
    </source>
</reference>